<dbReference type="InterPro" id="IPR013096">
    <property type="entry name" value="Cupin_2"/>
</dbReference>
<evidence type="ECO:0000259" key="1">
    <source>
        <dbReference type="Pfam" id="PF07883"/>
    </source>
</evidence>
<dbReference type="Pfam" id="PF07883">
    <property type="entry name" value="Cupin_2"/>
    <property type="match status" value="1"/>
</dbReference>
<dbReference type="AlphaFoldDB" id="A0A511QZ31"/>
<dbReference type="Proteomes" id="UP000321197">
    <property type="component" value="Unassembled WGS sequence"/>
</dbReference>
<dbReference type="PANTHER" id="PTHR37694">
    <property type="entry name" value="SLR8022 PROTEIN"/>
    <property type="match status" value="1"/>
</dbReference>
<protein>
    <submittedName>
        <fullName evidence="2">Cupin</fullName>
    </submittedName>
</protein>
<dbReference type="InterPro" id="IPR014710">
    <property type="entry name" value="RmlC-like_jellyroll"/>
</dbReference>
<feature type="domain" description="Cupin type-2" evidence="1">
    <location>
        <begin position="37"/>
        <end position="101"/>
    </location>
</feature>
<comment type="caution">
    <text evidence="2">The sequence shown here is derived from an EMBL/GenBank/DDBJ whole genome shotgun (WGS) entry which is preliminary data.</text>
</comment>
<dbReference type="OrthoDB" id="9791297at2"/>
<reference evidence="2 3" key="1">
    <citation type="submission" date="2019-07" db="EMBL/GenBank/DDBJ databases">
        <title>Whole genome shotgun sequence of Meiothermus hypogaeus NBRC 106114.</title>
        <authorList>
            <person name="Hosoyama A."/>
            <person name="Uohara A."/>
            <person name="Ohji S."/>
            <person name="Ichikawa N."/>
        </authorList>
    </citation>
    <scope>NUCLEOTIDE SEQUENCE [LARGE SCALE GENOMIC DNA]</scope>
    <source>
        <strain evidence="2 3">NBRC 106114</strain>
    </source>
</reference>
<name>A0A511QZ31_9DEIN</name>
<accession>A0A511QZ31</accession>
<dbReference type="InterPro" id="IPR011051">
    <property type="entry name" value="RmlC_Cupin_sf"/>
</dbReference>
<gene>
    <name evidence="2" type="ORF">MHY01S_01220</name>
</gene>
<evidence type="ECO:0000313" key="2">
    <source>
        <dbReference type="EMBL" id="GEM81956.1"/>
    </source>
</evidence>
<dbReference type="PANTHER" id="PTHR37694:SF1">
    <property type="entry name" value="SLR8022 PROTEIN"/>
    <property type="match status" value="1"/>
</dbReference>
<proteinExistence type="predicted"/>
<organism evidence="2 3">
    <name type="scientific">Meiothermus hypogaeus NBRC 106114</name>
    <dbReference type="NCBI Taxonomy" id="1227553"/>
    <lineage>
        <taxon>Bacteria</taxon>
        <taxon>Thermotogati</taxon>
        <taxon>Deinococcota</taxon>
        <taxon>Deinococci</taxon>
        <taxon>Thermales</taxon>
        <taxon>Thermaceae</taxon>
        <taxon>Meiothermus</taxon>
    </lineage>
</organism>
<dbReference type="CDD" id="cd02230">
    <property type="entry name" value="cupin_HP0902-like"/>
    <property type="match status" value="1"/>
</dbReference>
<sequence length="107" mass="11623">MKTAHHFIPDLYKEAQVPSGGILSRTLYSEGGVKTVLFAFDTGQELSEHTAARPAILQILSGQGRLKLGEDEQEAKPGCWVYMPAGLVHAIRAESPLVLLLTLLPKV</sequence>
<dbReference type="SUPFAM" id="SSF51182">
    <property type="entry name" value="RmlC-like cupins"/>
    <property type="match status" value="1"/>
</dbReference>
<dbReference type="Gene3D" id="2.60.120.10">
    <property type="entry name" value="Jelly Rolls"/>
    <property type="match status" value="1"/>
</dbReference>
<evidence type="ECO:0000313" key="3">
    <source>
        <dbReference type="Proteomes" id="UP000321197"/>
    </source>
</evidence>
<dbReference type="RefSeq" id="WP_119340491.1">
    <property type="nucleotide sequence ID" value="NZ_BJXL01000001.1"/>
</dbReference>
<dbReference type="EMBL" id="BJXL01000001">
    <property type="protein sequence ID" value="GEM81956.1"/>
    <property type="molecule type" value="Genomic_DNA"/>
</dbReference>